<reference evidence="2" key="1">
    <citation type="submission" date="2020-05" db="EMBL/GenBank/DDBJ databases">
        <title>Mycena genomes resolve the evolution of fungal bioluminescence.</title>
        <authorList>
            <person name="Tsai I.J."/>
        </authorList>
    </citation>
    <scope>NUCLEOTIDE SEQUENCE</scope>
    <source>
        <strain evidence="2">CCC161011</strain>
    </source>
</reference>
<evidence type="ECO:0000313" key="2">
    <source>
        <dbReference type="EMBL" id="KAF7358243.1"/>
    </source>
</evidence>
<proteinExistence type="predicted"/>
<gene>
    <name evidence="2" type="ORF">MVEN_00873200</name>
</gene>
<accession>A0A8H7D4A4</accession>
<evidence type="ECO:0000256" key="1">
    <source>
        <dbReference type="SAM" id="MobiDB-lite"/>
    </source>
</evidence>
<feature type="compositionally biased region" description="Low complexity" evidence="1">
    <location>
        <begin position="79"/>
        <end position="93"/>
    </location>
</feature>
<feature type="region of interest" description="Disordered" evidence="1">
    <location>
        <begin position="245"/>
        <end position="276"/>
    </location>
</feature>
<feature type="compositionally biased region" description="Polar residues" evidence="1">
    <location>
        <begin position="245"/>
        <end position="261"/>
    </location>
</feature>
<protein>
    <submittedName>
        <fullName evidence="2">Uncharacterized protein</fullName>
    </submittedName>
</protein>
<keyword evidence="3" id="KW-1185">Reference proteome</keyword>
<feature type="region of interest" description="Disordered" evidence="1">
    <location>
        <begin position="1"/>
        <end position="26"/>
    </location>
</feature>
<dbReference type="Proteomes" id="UP000620124">
    <property type="component" value="Unassembled WGS sequence"/>
</dbReference>
<feature type="compositionally biased region" description="Pro residues" evidence="1">
    <location>
        <begin position="62"/>
        <end position="78"/>
    </location>
</feature>
<feature type="region of interest" description="Disordered" evidence="1">
    <location>
        <begin position="354"/>
        <end position="377"/>
    </location>
</feature>
<dbReference type="EMBL" id="JACAZI010000006">
    <property type="protein sequence ID" value="KAF7358243.1"/>
    <property type="molecule type" value="Genomic_DNA"/>
</dbReference>
<sequence length="377" mass="39532">MRKRWKADASAPTYSPPRVEKGKGKAPVQAEAMDIDVDGEVDVTIDASAYLVHHRRLSLAARPPPPRFRSPLTPPPLPSLHAPTPARASSAALRRPAPTLCPPACSACVPSLNKSQSAFGVTVAGEFSNGYKGMMEDELILVPHPRRPLVGGHLSAAEEAHLARAYSVADPQTYHCECLLWTIFAIQDELPTWGGLDDDEVELENDCGISCALYVGSSVSYAPSSSFHGSGVSLDYGASSTSSGATHPFSQLHTHSNSSSAAPVATLTPKTIPSRPLPTLGSRFDFAAGSAVTKAVVHDTEPDLDANGFGDASADVNIEDDWGKGKCKVPAEDMGTSPPSSPQHEWERNVTVLPHTEGGATTTAAAGVGGAQSLRTA</sequence>
<dbReference type="AlphaFoldDB" id="A0A8H7D4A4"/>
<name>A0A8H7D4A4_9AGAR</name>
<comment type="caution">
    <text evidence="2">The sequence shown here is derived from an EMBL/GenBank/DDBJ whole genome shotgun (WGS) entry which is preliminary data.</text>
</comment>
<organism evidence="2 3">
    <name type="scientific">Mycena venus</name>
    <dbReference type="NCBI Taxonomy" id="2733690"/>
    <lineage>
        <taxon>Eukaryota</taxon>
        <taxon>Fungi</taxon>
        <taxon>Dikarya</taxon>
        <taxon>Basidiomycota</taxon>
        <taxon>Agaricomycotina</taxon>
        <taxon>Agaricomycetes</taxon>
        <taxon>Agaricomycetidae</taxon>
        <taxon>Agaricales</taxon>
        <taxon>Marasmiineae</taxon>
        <taxon>Mycenaceae</taxon>
        <taxon>Mycena</taxon>
    </lineage>
</organism>
<evidence type="ECO:0000313" key="3">
    <source>
        <dbReference type="Proteomes" id="UP000620124"/>
    </source>
</evidence>
<feature type="region of interest" description="Disordered" evidence="1">
    <location>
        <begin position="61"/>
        <end position="93"/>
    </location>
</feature>